<dbReference type="Gene3D" id="3.40.1090.10">
    <property type="entry name" value="Cytosolic phospholipase A2 catalytic domain"/>
    <property type="match status" value="2"/>
</dbReference>
<reference evidence="7" key="1">
    <citation type="journal article" date="2019" name="Int. J. Syst. Evol. Microbiol.">
        <title>The Global Catalogue of Microorganisms (GCM) 10K type strain sequencing project: providing services to taxonomists for standard genome sequencing and annotation.</title>
        <authorList>
            <consortium name="The Broad Institute Genomics Platform"/>
            <consortium name="The Broad Institute Genome Sequencing Center for Infectious Disease"/>
            <person name="Wu L."/>
            <person name="Ma J."/>
        </authorList>
    </citation>
    <scope>NUCLEOTIDE SEQUENCE [LARGE SCALE GENOMIC DNA]</scope>
    <source>
        <strain evidence="7">KCTC 52438</strain>
    </source>
</reference>
<dbReference type="PROSITE" id="PS51635">
    <property type="entry name" value="PNPLA"/>
    <property type="match status" value="1"/>
</dbReference>
<feature type="active site" description="Nucleophile" evidence="4">
    <location>
        <position position="40"/>
    </location>
</feature>
<accession>A0ABV7HJK6</accession>
<feature type="short sequence motif" description="DGA/G" evidence="4">
    <location>
        <begin position="154"/>
        <end position="156"/>
    </location>
</feature>
<evidence type="ECO:0000259" key="5">
    <source>
        <dbReference type="PROSITE" id="PS51635"/>
    </source>
</evidence>
<feature type="short sequence motif" description="GXSXG" evidence="4">
    <location>
        <begin position="38"/>
        <end position="42"/>
    </location>
</feature>
<dbReference type="RefSeq" id="WP_386721386.1">
    <property type="nucleotide sequence ID" value="NZ_JBHRSZ010000004.1"/>
</dbReference>
<sequence length="356" mass="39153">MPKTVSLVLGSGGARGYAHIGVIEVLEERGYQINAVSGSSMGALVGGVYAAGKLPEFKKWVSGFTYLEFMKLLDFSLREPGAIRGDRLFKVIREMTGDVKIQDLPIEYTAVATDLISKKEIWFQRGNLVRAMRASVSIPSLFTPVSLKGMLLVDGGVLNPIPIIPTVSAHTDLTIAVDLAGRESSATASMDADDVVPLDDQEEAEAESLMETTTGKDLISEYLELDLDHSNSLSLDTFGELLTQDIESMVEQHESEETLLWWQHVKDRTSRWFKRFQAAVDDGSPLPMMKMGKIDVIHQAIDTMQSSLSKYKVAGYPPDIMIQIPANACGTLDFQRAEELIQIGRDLAEKAIPDMP</sequence>
<comment type="caution">
    <text evidence="6">The sequence shown here is derived from an EMBL/GenBank/DDBJ whole genome shotgun (WGS) entry which is preliminary data.</text>
</comment>
<keyword evidence="3 4" id="KW-0443">Lipid metabolism</keyword>
<organism evidence="6 7">
    <name type="scientific">Litoribrevibacter euphylliae</name>
    <dbReference type="NCBI Taxonomy" id="1834034"/>
    <lineage>
        <taxon>Bacteria</taxon>
        <taxon>Pseudomonadati</taxon>
        <taxon>Pseudomonadota</taxon>
        <taxon>Gammaproteobacteria</taxon>
        <taxon>Oceanospirillales</taxon>
        <taxon>Oceanospirillaceae</taxon>
        <taxon>Litoribrevibacter</taxon>
    </lineage>
</organism>
<dbReference type="InterPro" id="IPR016035">
    <property type="entry name" value="Acyl_Trfase/lysoPLipase"/>
</dbReference>
<dbReference type="EMBL" id="JBHRSZ010000004">
    <property type="protein sequence ID" value="MFC3151852.1"/>
    <property type="molecule type" value="Genomic_DNA"/>
</dbReference>
<comment type="caution">
    <text evidence="4">Lacks conserved residue(s) required for the propagation of feature annotation.</text>
</comment>
<dbReference type="PANTHER" id="PTHR14226:SF76">
    <property type="entry name" value="NTE FAMILY PROTEIN RSSA"/>
    <property type="match status" value="1"/>
</dbReference>
<dbReference type="Proteomes" id="UP001595476">
    <property type="component" value="Unassembled WGS sequence"/>
</dbReference>
<keyword evidence="1 4" id="KW-0378">Hydrolase</keyword>
<feature type="domain" description="PNPLA" evidence="5">
    <location>
        <begin position="7"/>
        <end position="167"/>
    </location>
</feature>
<evidence type="ECO:0000256" key="2">
    <source>
        <dbReference type="ARBA" id="ARBA00022963"/>
    </source>
</evidence>
<evidence type="ECO:0000313" key="7">
    <source>
        <dbReference type="Proteomes" id="UP001595476"/>
    </source>
</evidence>
<evidence type="ECO:0000313" key="6">
    <source>
        <dbReference type="EMBL" id="MFC3151852.1"/>
    </source>
</evidence>
<evidence type="ECO:0000256" key="4">
    <source>
        <dbReference type="PROSITE-ProRule" id="PRU01161"/>
    </source>
</evidence>
<dbReference type="PANTHER" id="PTHR14226">
    <property type="entry name" value="NEUROPATHY TARGET ESTERASE/SWISS CHEESE D.MELANOGASTER"/>
    <property type="match status" value="1"/>
</dbReference>
<keyword evidence="2 4" id="KW-0442">Lipid degradation</keyword>
<dbReference type="InterPro" id="IPR050301">
    <property type="entry name" value="NTE"/>
</dbReference>
<dbReference type="SUPFAM" id="SSF52151">
    <property type="entry name" value="FabD/lysophospholipase-like"/>
    <property type="match status" value="1"/>
</dbReference>
<name>A0ABV7HJK6_9GAMM</name>
<gene>
    <name evidence="6" type="ORF">ACFOEK_12500</name>
</gene>
<keyword evidence="7" id="KW-1185">Reference proteome</keyword>
<evidence type="ECO:0000256" key="1">
    <source>
        <dbReference type="ARBA" id="ARBA00022801"/>
    </source>
</evidence>
<feature type="active site" description="Proton acceptor" evidence="4">
    <location>
        <position position="154"/>
    </location>
</feature>
<proteinExistence type="predicted"/>
<protein>
    <submittedName>
        <fullName evidence="6">Patatin-like phospholipase family protein</fullName>
    </submittedName>
</protein>
<evidence type="ECO:0000256" key="3">
    <source>
        <dbReference type="ARBA" id="ARBA00023098"/>
    </source>
</evidence>
<dbReference type="InterPro" id="IPR002641">
    <property type="entry name" value="PNPLA_dom"/>
</dbReference>
<dbReference type="Pfam" id="PF01734">
    <property type="entry name" value="Patatin"/>
    <property type="match status" value="1"/>
</dbReference>